<dbReference type="AlphaFoldDB" id="A0A2H6LAV9"/>
<feature type="transmembrane region" description="Helical" evidence="6">
    <location>
        <begin position="7"/>
        <end position="27"/>
    </location>
</feature>
<keyword evidence="4 6" id="KW-1133">Transmembrane helix</keyword>
<dbReference type="Pfam" id="PF03073">
    <property type="entry name" value="TspO_MBR"/>
    <property type="match status" value="1"/>
</dbReference>
<evidence type="ECO:0000313" key="7">
    <source>
        <dbReference type="EMBL" id="GBE90374.1"/>
    </source>
</evidence>
<dbReference type="InterPro" id="IPR038330">
    <property type="entry name" value="TspO/MBR-related_sf"/>
</dbReference>
<evidence type="ECO:0000256" key="3">
    <source>
        <dbReference type="ARBA" id="ARBA00022692"/>
    </source>
</evidence>
<dbReference type="Proteomes" id="UP000236527">
    <property type="component" value="Unassembled WGS sequence"/>
</dbReference>
<feature type="transmembrane region" description="Helical" evidence="6">
    <location>
        <begin position="79"/>
        <end position="99"/>
    </location>
</feature>
<protein>
    <submittedName>
        <fullName evidence="7">TspO and MBR related protein</fullName>
    </submittedName>
</protein>
<reference evidence="8" key="1">
    <citation type="journal article" date="2018" name="Genome Announc.">
        <title>Draft Genome Sequence of the Nitrogen-Fixing and Hormogonia-Inducing Cyanobacterium Nostoc cycadae Strain WK-1, Isolated from the Coralloid Roots of Cycas revoluta.</title>
        <authorList>
            <person name="Kanesaki Y."/>
            <person name="Hirose M."/>
            <person name="Hirose Y."/>
            <person name="Fujisawa T."/>
            <person name="Nakamura Y."/>
            <person name="Watanabe S."/>
            <person name="Matsunaga S."/>
            <person name="Uchida H."/>
            <person name="Murakami A."/>
        </authorList>
    </citation>
    <scope>NUCLEOTIDE SEQUENCE [LARGE SCALE GENOMIC DNA]</scope>
    <source>
        <strain evidence="8">WK-1</strain>
    </source>
</reference>
<sequence length="163" mass="18230">MTGVLVKARWIITAASAALFFGGSLFTSLRDPWFQNLQRPSWLTFEFLIPVIWTFIWVCLTISAIIVWEKSCKKGFRPWGLLVVYGAIALLTSLYSPVVVELRSLTGGMIVGGLATVLVYILAFVVKPISQTASWLFLPYALWGPFGTYLTWLLLQLNSPINP</sequence>
<comment type="similarity">
    <text evidence="2">Belongs to the TspO/BZRP family.</text>
</comment>
<comment type="subcellular location">
    <subcellularLocation>
        <location evidence="1">Membrane</location>
        <topology evidence="1">Multi-pass membrane protein</topology>
    </subcellularLocation>
</comment>
<feature type="transmembrane region" description="Helical" evidence="6">
    <location>
        <begin position="47"/>
        <end position="67"/>
    </location>
</feature>
<organism evidence="7 8">
    <name type="scientific">Nostoc cycadae WK-1</name>
    <dbReference type="NCBI Taxonomy" id="1861711"/>
    <lineage>
        <taxon>Bacteria</taxon>
        <taxon>Bacillati</taxon>
        <taxon>Cyanobacteriota</taxon>
        <taxon>Cyanophyceae</taxon>
        <taxon>Nostocales</taxon>
        <taxon>Nostocaceae</taxon>
        <taxon>Nostoc</taxon>
    </lineage>
</organism>
<evidence type="ECO:0000313" key="8">
    <source>
        <dbReference type="Proteomes" id="UP000236527"/>
    </source>
</evidence>
<dbReference type="EMBL" id="BDGE01000001">
    <property type="protein sequence ID" value="GBE90374.1"/>
    <property type="molecule type" value="Genomic_DNA"/>
</dbReference>
<evidence type="ECO:0000256" key="1">
    <source>
        <dbReference type="ARBA" id="ARBA00004141"/>
    </source>
</evidence>
<evidence type="ECO:0000256" key="2">
    <source>
        <dbReference type="ARBA" id="ARBA00007524"/>
    </source>
</evidence>
<evidence type="ECO:0000256" key="6">
    <source>
        <dbReference type="SAM" id="Phobius"/>
    </source>
</evidence>
<name>A0A2H6LAV9_9NOSO</name>
<gene>
    <name evidence="7" type="ORF">NCWK1_0090</name>
</gene>
<dbReference type="PANTHER" id="PTHR10057">
    <property type="entry name" value="PERIPHERAL-TYPE BENZODIAZEPINE RECEPTOR"/>
    <property type="match status" value="1"/>
</dbReference>
<feature type="transmembrane region" description="Helical" evidence="6">
    <location>
        <begin position="105"/>
        <end position="126"/>
    </location>
</feature>
<dbReference type="PIRSF" id="PIRSF005859">
    <property type="entry name" value="PBR"/>
    <property type="match status" value="1"/>
</dbReference>
<dbReference type="PANTHER" id="PTHR10057:SF0">
    <property type="entry name" value="TRANSLOCATOR PROTEIN"/>
    <property type="match status" value="1"/>
</dbReference>
<dbReference type="InterPro" id="IPR004307">
    <property type="entry name" value="TspO_MBR"/>
</dbReference>
<accession>A0A2H6LAV9</accession>
<dbReference type="CDD" id="cd15904">
    <property type="entry name" value="TSPO_MBR"/>
    <property type="match status" value="1"/>
</dbReference>
<keyword evidence="8" id="KW-1185">Reference proteome</keyword>
<evidence type="ECO:0000256" key="5">
    <source>
        <dbReference type="ARBA" id="ARBA00023136"/>
    </source>
</evidence>
<dbReference type="GO" id="GO:0016020">
    <property type="term" value="C:membrane"/>
    <property type="evidence" value="ECO:0007669"/>
    <property type="project" value="UniProtKB-SubCell"/>
</dbReference>
<evidence type="ECO:0000256" key="4">
    <source>
        <dbReference type="ARBA" id="ARBA00022989"/>
    </source>
</evidence>
<feature type="transmembrane region" description="Helical" evidence="6">
    <location>
        <begin position="133"/>
        <end position="155"/>
    </location>
</feature>
<dbReference type="GO" id="GO:0033013">
    <property type="term" value="P:tetrapyrrole metabolic process"/>
    <property type="evidence" value="ECO:0007669"/>
    <property type="project" value="UniProtKB-ARBA"/>
</dbReference>
<dbReference type="Gene3D" id="1.20.1260.100">
    <property type="entry name" value="TspO/MBR protein"/>
    <property type="match status" value="1"/>
</dbReference>
<keyword evidence="5 6" id="KW-0472">Membrane</keyword>
<comment type="caution">
    <text evidence="7">The sequence shown here is derived from an EMBL/GenBank/DDBJ whole genome shotgun (WGS) entry which is preliminary data.</text>
</comment>
<keyword evidence="3 6" id="KW-0812">Transmembrane</keyword>
<proteinExistence type="inferred from homology"/>